<dbReference type="RefSeq" id="WP_164679393.1">
    <property type="nucleotide sequence ID" value="NZ_CP049057.1"/>
</dbReference>
<reference evidence="2 3" key="1">
    <citation type="submission" date="2020-02" db="EMBL/GenBank/DDBJ databases">
        <title>Complete genome sequence of Flavobacteriaceae bacterium.</title>
        <authorList>
            <person name="Kim S.-J."/>
            <person name="Kim Y.-S."/>
            <person name="Kim K.-H."/>
        </authorList>
    </citation>
    <scope>NUCLEOTIDE SEQUENCE [LARGE SCALE GENOMIC DNA]</scope>
    <source>
        <strain evidence="2 3">RR4-40</strain>
    </source>
</reference>
<dbReference type="AlphaFoldDB" id="A0A6G6GLF3"/>
<dbReference type="InterPro" id="IPR026414">
    <property type="entry name" value="ExosoTase_F-assoc_memb"/>
</dbReference>
<name>A0A6G6GLF3_9FLAO</name>
<keyword evidence="1" id="KW-0812">Transmembrane</keyword>
<feature type="transmembrane region" description="Helical" evidence="1">
    <location>
        <begin position="117"/>
        <end position="137"/>
    </location>
</feature>
<evidence type="ECO:0000313" key="2">
    <source>
        <dbReference type="EMBL" id="QIE59378.1"/>
    </source>
</evidence>
<organism evidence="2 3">
    <name type="scientific">Rasiella rasia</name>
    <dbReference type="NCBI Taxonomy" id="2744027"/>
    <lineage>
        <taxon>Bacteria</taxon>
        <taxon>Pseudomonadati</taxon>
        <taxon>Bacteroidota</taxon>
        <taxon>Flavobacteriia</taxon>
        <taxon>Flavobacteriales</taxon>
        <taxon>Flavobacteriaceae</taxon>
        <taxon>Rasiella</taxon>
    </lineage>
</organism>
<protein>
    <submittedName>
        <fullName evidence="2">Exosortase F system-associated protein</fullName>
    </submittedName>
</protein>
<keyword evidence="1" id="KW-0472">Membrane</keyword>
<dbReference type="NCBIfam" id="TIGR04127">
    <property type="entry name" value="flavo_near_exo"/>
    <property type="match status" value="1"/>
</dbReference>
<proteinExistence type="predicted"/>
<dbReference type="Proteomes" id="UP000505306">
    <property type="component" value="Chromosome"/>
</dbReference>
<keyword evidence="3" id="KW-1185">Reference proteome</keyword>
<evidence type="ECO:0000256" key="1">
    <source>
        <dbReference type="SAM" id="Phobius"/>
    </source>
</evidence>
<keyword evidence="1" id="KW-1133">Transmembrane helix</keyword>
<evidence type="ECO:0000313" key="3">
    <source>
        <dbReference type="Proteomes" id="UP000505306"/>
    </source>
</evidence>
<dbReference type="EMBL" id="CP049057">
    <property type="protein sequence ID" value="QIE59378.1"/>
    <property type="molecule type" value="Genomic_DNA"/>
</dbReference>
<feature type="transmembrane region" description="Helical" evidence="1">
    <location>
        <begin position="49"/>
        <end position="75"/>
    </location>
</feature>
<dbReference type="KEGG" id="mgel:G5B37_07310"/>
<gene>
    <name evidence="2" type="ORF">G5B37_07310</name>
</gene>
<accession>A0A6G6GLF3</accession>
<feature type="transmembrane region" description="Helical" evidence="1">
    <location>
        <begin position="87"/>
        <end position="105"/>
    </location>
</feature>
<sequence>MSRLTKLFWVCLGFGLLVLIRVFEADLFYDPLLLFFKTDHTTAPLPDLNIASVMAHTLIRFLLNTAISLGILWVLFQKWEVVKFSAILYAIAGVVLGVVFLLLLHNSEAGAHITLFYVRRFLIQPLFLFLLAPAFYVQHRQLN</sequence>